<evidence type="ECO:0000256" key="1">
    <source>
        <dbReference type="ARBA" id="ARBA00023015"/>
    </source>
</evidence>
<evidence type="ECO:0000256" key="2">
    <source>
        <dbReference type="ARBA" id="ARBA00023125"/>
    </source>
</evidence>
<evidence type="ECO:0000259" key="5">
    <source>
        <dbReference type="PROSITE" id="PS50977"/>
    </source>
</evidence>
<dbReference type="SUPFAM" id="SSF48498">
    <property type="entry name" value="Tetracyclin repressor-like, C-terminal domain"/>
    <property type="match status" value="1"/>
</dbReference>
<dbReference type="Pfam" id="PF00440">
    <property type="entry name" value="TetR_N"/>
    <property type="match status" value="1"/>
</dbReference>
<dbReference type="InterPro" id="IPR009057">
    <property type="entry name" value="Homeodomain-like_sf"/>
</dbReference>
<protein>
    <submittedName>
        <fullName evidence="6">AcrR family transcriptional regulator</fullName>
    </submittedName>
</protein>
<evidence type="ECO:0000256" key="4">
    <source>
        <dbReference type="PROSITE-ProRule" id="PRU00335"/>
    </source>
</evidence>
<evidence type="ECO:0000256" key="3">
    <source>
        <dbReference type="ARBA" id="ARBA00023163"/>
    </source>
</evidence>
<dbReference type="EMBL" id="JAATJA010000001">
    <property type="protein sequence ID" value="NJB67807.1"/>
    <property type="molecule type" value="Genomic_DNA"/>
</dbReference>
<keyword evidence="3" id="KW-0804">Transcription</keyword>
<dbReference type="Gene3D" id="1.10.357.10">
    <property type="entry name" value="Tetracycline Repressor, domain 2"/>
    <property type="match status" value="1"/>
</dbReference>
<dbReference type="PROSITE" id="PS01081">
    <property type="entry name" value="HTH_TETR_1"/>
    <property type="match status" value="1"/>
</dbReference>
<dbReference type="RefSeq" id="WP_167940827.1">
    <property type="nucleotide sequence ID" value="NZ_JAATJA010000001.1"/>
</dbReference>
<comment type="caution">
    <text evidence="6">The sequence shown here is derived from an EMBL/GenBank/DDBJ whole genome shotgun (WGS) entry which is preliminary data.</text>
</comment>
<organism evidence="6 7">
    <name type="scientific">Desulfobaculum xiamenense</name>
    <dbReference type="NCBI Taxonomy" id="995050"/>
    <lineage>
        <taxon>Bacteria</taxon>
        <taxon>Pseudomonadati</taxon>
        <taxon>Thermodesulfobacteriota</taxon>
        <taxon>Desulfovibrionia</taxon>
        <taxon>Desulfovibrionales</taxon>
        <taxon>Desulfovibrionaceae</taxon>
        <taxon>Desulfobaculum</taxon>
    </lineage>
</organism>
<dbReference type="GO" id="GO:0003677">
    <property type="term" value="F:DNA binding"/>
    <property type="evidence" value="ECO:0007669"/>
    <property type="project" value="UniProtKB-UniRule"/>
</dbReference>
<proteinExistence type="predicted"/>
<dbReference type="AlphaFoldDB" id="A0A846QKV6"/>
<dbReference type="InterPro" id="IPR036271">
    <property type="entry name" value="Tet_transcr_reg_TetR-rel_C_sf"/>
</dbReference>
<reference evidence="6 7" key="1">
    <citation type="submission" date="2020-03" db="EMBL/GenBank/DDBJ databases">
        <title>Genomic Encyclopedia of Type Strains, Phase IV (KMG-IV): sequencing the most valuable type-strain genomes for metagenomic binning, comparative biology and taxonomic classification.</title>
        <authorList>
            <person name="Goeker M."/>
        </authorList>
    </citation>
    <scope>NUCLEOTIDE SEQUENCE [LARGE SCALE GENOMIC DNA]</scope>
    <source>
        <strain evidence="6 7">DSM 24233</strain>
    </source>
</reference>
<sequence>MSYKRKILETAAELFAAKGYKDTSIAELSRLTGAAEGTIFHHFKNKEQIYISVLEEVKNAIVGRVEDGVAAKEDRSGLETVLELVALFFRLSEEMHVEFRLLFRSHLYHLAGTNPGLRQDVEAIYNCFVDILVDALRKGVRDGSIRQNVSAQREALILFSMICGLLRFKMLNLFPVRSLYGDVMISCENMLKPQPMEGCSC</sequence>
<accession>A0A846QKV6</accession>
<dbReference type="InterPro" id="IPR001647">
    <property type="entry name" value="HTH_TetR"/>
</dbReference>
<dbReference type="PANTHER" id="PTHR47506:SF1">
    <property type="entry name" value="HTH-TYPE TRANSCRIPTIONAL REGULATOR YJDC"/>
    <property type="match status" value="1"/>
</dbReference>
<dbReference type="PRINTS" id="PR00455">
    <property type="entry name" value="HTHTETR"/>
</dbReference>
<dbReference type="PANTHER" id="PTHR47506">
    <property type="entry name" value="TRANSCRIPTIONAL REGULATORY PROTEIN"/>
    <property type="match status" value="1"/>
</dbReference>
<dbReference type="InterPro" id="IPR023772">
    <property type="entry name" value="DNA-bd_HTH_TetR-type_CS"/>
</dbReference>
<evidence type="ECO:0000313" key="7">
    <source>
        <dbReference type="Proteomes" id="UP000580856"/>
    </source>
</evidence>
<dbReference type="Proteomes" id="UP000580856">
    <property type="component" value="Unassembled WGS sequence"/>
</dbReference>
<name>A0A846QKV6_9BACT</name>
<feature type="domain" description="HTH tetR-type" evidence="5">
    <location>
        <begin position="1"/>
        <end position="61"/>
    </location>
</feature>
<feature type="DNA-binding region" description="H-T-H motif" evidence="4">
    <location>
        <begin position="24"/>
        <end position="43"/>
    </location>
</feature>
<keyword evidence="2 4" id="KW-0238">DNA-binding</keyword>
<gene>
    <name evidence="6" type="ORF">GGQ74_001447</name>
</gene>
<dbReference type="SUPFAM" id="SSF46689">
    <property type="entry name" value="Homeodomain-like"/>
    <property type="match status" value="1"/>
</dbReference>
<evidence type="ECO:0000313" key="6">
    <source>
        <dbReference type="EMBL" id="NJB67807.1"/>
    </source>
</evidence>
<dbReference type="PROSITE" id="PS50977">
    <property type="entry name" value="HTH_TETR_2"/>
    <property type="match status" value="1"/>
</dbReference>
<keyword evidence="1" id="KW-0805">Transcription regulation</keyword>
<keyword evidence="7" id="KW-1185">Reference proteome</keyword>